<dbReference type="GO" id="GO:0009691">
    <property type="term" value="P:cytokinin biosynthetic process"/>
    <property type="evidence" value="ECO:0007669"/>
    <property type="project" value="UniProtKB-KW"/>
</dbReference>
<dbReference type="Proteomes" id="UP000188354">
    <property type="component" value="Unassembled WGS sequence"/>
</dbReference>
<dbReference type="AlphaFoldDB" id="A0A394DB52"/>
<gene>
    <name evidence="8" type="ORF">TanjilG_15391</name>
</gene>
<evidence type="ECO:0000256" key="2">
    <source>
        <dbReference type="ARBA" id="ARBA00022490"/>
    </source>
</evidence>
<keyword evidence="9" id="KW-1185">Reference proteome</keyword>
<comment type="subcellular location">
    <subcellularLocation>
        <location evidence="1">Cytoplasm</location>
    </subcellularLocation>
</comment>
<keyword evidence="4" id="KW-0932">Cytokinin signaling pathway</keyword>
<evidence type="ECO:0000256" key="6">
    <source>
        <dbReference type="ARBA" id="ARBA00024199"/>
    </source>
</evidence>
<accession>A0A394DB52</accession>
<evidence type="ECO:0000313" key="9">
    <source>
        <dbReference type="Proteomes" id="UP000188354"/>
    </source>
</evidence>
<keyword evidence="5" id="KW-0539">Nucleus</keyword>
<comment type="similarity">
    <text evidence="6">Belongs to the SOFL plant protein family.</text>
</comment>
<sequence>MNALAASECSSGCESGWTIYLNNSFLNHNPSPFIGAQDDDDDNGFYDEEDKYIKSKSEEDQEEDWSMVSDASSGPPHFPQHDESYNNFNAQQDINPGCFYSASKAASKRRSKKKKKVKENQHLQDKQLQQQQQHLPSFLDDTASSPLFDFSMNSISVSNQQISIESMVDYSQGFSATYFEGRFSLQDHFGFLQPSLSENEVHSNNNSECPICRTHYAGQSSLKDDVNYDALISFVSTRIGKYEEEVR</sequence>
<dbReference type="GO" id="GO:0009736">
    <property type="term" value="P:cytokinin-activated signaling pathway"/>
    <property type="evidence" value="ECO:0007669"/>
    <property type="project" value="UniProtKB-KW"/>
</dbReference>
<comment type="caution">
    <text evidence="8">The sequence shown here is derived from an EMBL/GenBank/DDBJ whole genome shotgun (WGS) entry which is preliminary data.</text>
</comment>
<evidence type="ECO:0000256" key="5">
    <source>
        <dbReference type="ARBA" id="ARBA00023242"/>
    </source>
</evidence>
<name>A0A394DB52_LUPAN</name>
<dbReference type="EMBL" id="MLAU01011379">
    <property type="protein sequence ID" value="OIW20586.1"/>
    <property type="molecule type" value="Genomic_DNA"/>
</dbReference>
<evidence type="ECO:0000313" key="8">
    <source>
        <dbReference type="EMBL" id="OIW20586.1"/>
    </source>
</evidence>
<organism evidence="8 9">
    <name type="scientific">Lupinus angustifolius</name>
    <name type="common">Narrow-leaved blue lupine</name>
    <dbReference type="NCBI Taxonomy" id="3871"/>
    <lineage>
        <taxon>Eukaryota</taxon>
        <taxon>Viridiplantae</taxon>
        <taxon>Streptophyta</taxon>
        <taxon>Embryophyta</taxon>
        <taxon>Tracheophyta</taxon>
        <taxon>Spermatophyta</taxon>
        <taxon>Magnoliopsida</taxon>
        <taxon>eudicotyledons</taxon>
        <taxon>Gunneridae</taxon>
        <taxon>Pentapetalae</taxon>
        <taxon>rosids</taxon>
        <taxon>fabids</taxon>
        <taxon>Fabales</taxon>
        <taxon>Fabaceae</taxon>
        <taxon>Papilionoideae</taxon>
        <taxon>50 kb inversion clade</taxon>
        <taxon>genistoids sensu lato</taxon>
        <taxon>core genistoids</taxon>
        <taxon>Genisteae</taxon>
        <taxon>Lupinus</taxon>
    </lineage>
</organism>
<protein>
    <submittedName>
        <fullName evidence="8">Uncharacterized protein</fullName>
    </submittedName>
</protein>
<evidence type="ECO:0000256" key="4">
    <source>
        <dbReference type="ARBA" id="ARBA00022864"/>
    </source>
</evidence>
<dbReference type="STRING" id="3871.A0A394DB52"/>
<evidence type="ECO:0000256" key="3">
    <source>
        <dbReference type="ARBA" id="ARBA00022712"/>
    </source>
</evidence>
<dbReference type="GO" id="GO:0005737">
    <property type="term" value="C:cytoplasm"/>
    <property type="evidence" value="ECO:0007669"/>
    <property type="project" value="UniProtKB-SubCell"/>
</dbReference>
<dbReference type="PANTHER" id="PTHR33347:SF1">
    <property type="entry name" value="PROTEIN SOB FIVE-LIKE 5"/>
    <property type="match status" value="1"/>
</dbReference>
<feature type="compositionally biased region" description="Acidic residues" evidence="7">
    <location>
        <begin position="37"/>
        <end position="50"/>
    </location>
</feature>
<keyword evidence="3" id="KW-0203">Cytokinin biosynthesis</keyword>
<evidence type="ECO:0000256" key="1">
    <source>
        <dbReference type="ARBA" id="ARBA00004496"/>
    </source>
</evidence>
<dbReference type="InterPro" id="IPR044670">
    <property type="entry name" value="SOFL"/>
</dbReference>
<evidence type="ECO:0000256" key="7">
    <source>
        <dbReference type="SAM" id="MobiDB-lite"/>
    </source>
</evidence>
<keyword evidence="2" id="KW-0963">Cytoplasm</keyword>
<dbReference type="Gramene" id="OIW20586">
    <property type="protein sequence ID" value="OIW20586"/>
    <property type="gene ID" value="TanjilG_15391"/>
</dbReference>
<reference evidence="8 9" key="1">
    <citation type="journal article" date="2017" name="Plant Biotechnol. J.">
        <title>A comprehensive draft genome sequence for lupin (Lupinus angustifolius), an emerging health food: insights into plant-microbe interactions and legume evolution.</title>
        <authorList>
            <person name="Hane J.K."/>
            <person name="Ming Y."/>
            <person name="Kamphuis L.G."/>
            <person name="Nelson M.N."/>
            <person name="Garg G."/>
            <person name="Atkins C.A."/>
            <person name="Bayer P.E."/>
            <person name="Bravo A."/>
            <person name="Bringans S."/>
            <person name="Cannon S."/>
            <person name="Edwards D."/>
            <person name="Foley R."/>
            <person name="Gao L.L."/>
            <person name="Harrison M.J."/>
            <person name="Huang W."/>
            <person name="Hurgobin B."/>
            <person name="Li S."/>
            <person name="Liu C.W."/>
            <person name="McGrath A."/>
            <person name="Morahan G."/>
            <person name="Murray J."/>
            <person name="Weller J."/>
            <person name="Jian J."/>
            <person name="Singh K.B."/>
        </authorList>
    </citation>
    <scope>NUCLEOTIDE SEQUENCE [LARGE SCALE GENOMIC DNA]</scope>
    <source>
        <strain evidence="9">cv. Tanjil</strain>
        <tissue evidence="8">Whole plant</tissue>
    </source>
</reference>
<proteinExistence type="inferred from homology"/>
<feature type="region of interest" description="Disordered" evidence="7">
    <location>
        <begin position="110"/>
        <end position="134"/>
    </location>
</feature>
<dbReference type="PANTHER" id="PTHR33347">
    <property type="entry name" value="OSJNBA0091C07.3 PROTEIN"/>
    <property type="match status" value="1"/>
</dbReference>
<feature type="region of interest" description="Disordered" evidence="7">
    <location>
        <begin position="29"/>
        <end position="87"/>
    </location>
</feature>